<dbReference type="Pfam" id="PF13517">
    <property type="entry name" value="FG-GAP_3"/>
    <property type="match status" value="2"/>
</dbReference>
<feature type="domain" description="IPT/TIG" evidence="3">
    <location>
        <begin position="395"/>
        <end position="482"/>
    </location>
</feature>
<dbReference type="AlphaFoldDB" id="A0A318T6G1"/>
<comment type="caution">
    <text evidence="4">The sequence shown here is derived from an EMBL/GenBank/DDBJ whole genome shotgun (WGS) entry which is preliminary data.</text>
</comment>
<gene>
    <name evidence="4" type="ORF">C7477_102130</name>
</gene>
<dbReference type="PANTHER" id="PTHR47197:SF3">
    <property type="entry name" value="DIHYDRO-HEME D1 DEHYDROGENASE"/>
    <property type="match status" value="1"/>
</dbReference>
<dbReference type="Gene3D" id="2.60.40.10">
    <property type="entry name" value="Immunoglobulins"/>
    <property type="match status" value="1"/>
</dbReference>
<dbReference type="InterPro" id="IPR002909">
    <property type="entry name" value="IPT_dom"/>
</dbReference>
<dbReference type="InterPro" id="IPR051200">
    <property type="entry name" value="Host-pathogen_enzymatic-act"/>
</dbReference>
<dbReference type="PANTHER" id="PTHR47197">
    <property type="entry name" value="PROTEIN NIRF"/>
    <property type="match status" value="1"/>
</dbReference>
<evidence type="ECO:0000259" key="3">
    <source>
        <dbReference type="SMART" id="SM00429"/>
    </source>
</evidence>
<dbReference type="InterPro" id="IPR028994">
    <property type="entry name" value="Integrin_alpha_N"/>
</dbReference>
<name>A0A318T6G1_9HYPH</name>
<dbReference type="RefSeq" id="WP_110748496.1">
    <property type="nucleotide sequence ID" value="NZ_QJTF01000002.1"/>
</dbReference>
<sequence length="890" mass="93293">MIFKDFSKVYWGWLVAAWAMAAGLMAGALLPAYATPANTQIGIVEGYDGQIPFAFALTPDGKVGYVLQPMRWPNGDSAIAVIDIGRNMQVGYVKNYIGAGPTAIAMSPDGKIVYVSNGGPGSTKSISVIDVATNTQTDTINLPDFQLRIPSMALSPDGKTAYVSFATGSSGDPDPGIAVIDIATKGVSFIPPSPKGYMGMRVVAVSPNGDKAYATIPNAPAVAVIDTRTNTQTGMIKNWDGSTPFGIGFSPDGKKAYITSNDYGGNISREVLVVDVATDTVTGAVKKGLVYPPLADITFSPDGKNAYFLDGSGYLENTKNGYVITTATNTITDMLHGYVTSDNFYPIGNANTEILAVTPDNGRLYIATPCGANAVVLACTKVDNNKSYIAIITLLPLASTINKDGVLPSSGSIDGKTQVTVHGTNLLGTSNVTFGGVAGTDLQIISDTELTVTTPSHQVGTVDVVVENGGGNAIARAAYTYITDREEHCGAPMPGARILSSSTNHSDSRYLTAMAAGDYNQDGRGDLAIASFRPERAVNVFLARTDGTFSWWHPFYSQSTDSNTQPTDIYDIVGTVTGDFNNDGILDLVTGSYKAANNANGEIIYLQGKGNGDFDPPVMSSTRGGGVSAVADFNRDGNLDVVFVTYSTSSPSAEGVFQVHLGDGYGLFRPYGSPQDLPNARQFIFSYAAGPGMATGDFNNDGKPDLLIAEGDTGASVYLGDGNGAFESNPAIFNLGAGNNARSVVATDFDGDRVLDFAVGSDAVLALYRGAGDGKNFERKPNPLENTSSSGISLAVGDFNNDGWADIVASLLGKRETKILINSGCRWAFMAAKVQIKGQYDGYWPVVGDFNGDGFSDVAVLDDMHGLTSALIVPEVVSGSQTVPGQQGKQ</sequence>
<dbReference type="Proteomes" id="UP000247454">
    <property type="component" value="Unassembled WGS sequence"/>
</dbReference>
<dbReference type="Pfam" id="PF07676">
    <property type="entry name" value="PD40"/>
    <property type="match status" value="1"/>
</dbReference>
<keyword evidence="2" id="KW-0472">Membrane</keyword>
<dbReference type="InterPro" id="IPR013517">
    <property type="entry name" value="FG-GAP"/>
</dbReference>
<evidence type="ECO:0000313" key="4">
    <source>
        <dbReference type="EMBL" id="PYE90042.1"/>
    </source>
</evidence>
<dbReference type="CDD" id="cd00102">
    <property type="entry name" value="IPT"/>
    <property type="match status" value="1"/>
</dbReference>
<dbReference type="InterPro" id="IPR015943">
    <property type="entry name" value="WD40/YVTN_repeat-like_dom_sf"/>
</dbReference>
<dbReference type="Gene3D" id="2.40.128.340">
    <property type="match status" value="1"/>
</dbReference>
<reference evidence="4 5" key="1">
    <citation type="submission" date="2018-06" db="EMBL/GenBank/DDBJ databases">
        <title>Genomic Encyclopedia of Type Strains, Phase III (KMG-III): the genomes of soil and plant-associated and newly described type strains.</title>
        <authorList>
            <person name="Whitman W."/>
        </authorList>
    </citation>
    <scope>NUCLEOTIDE SEQUENCE [LARGE SCALE GENOMIC DNA]</scope>
    <source>
        <strain evidence="4 5">ORS 1419</strain>
    </source>
</reference>
<proteinExistence type="predicted"/>
<dbReference type="InterPro" id="IPR013783">
    <property type="entry name" value="Ig-like_fold"/>
</dbReference>
<dbReference type="SMART" id="SM00429">
    <property type="entry name" value="IPT"/>
    <property type="match status" value="1"/>
</dbReference>
<keyword evidence="2" id="KW-0812">Transmembrane</keyword>
<dbReference type="SUPFAM" id="SSF69318">
    <property type="entry name" value="Integrin alpha N-terminal domain"/>
    <property type="match status" value="2"/>
</dbReference>
<evidence type="ECO:0000256" key="1">
    <source>
        <dbReference type="ARBA" id="ARBA00022729"/>
    </source>
</evidence>
<organism evidence="4 5">
    <name type="scientific">Phyllobacterium leguminum</name>
    <dbReference type="NCBI Taxonomy" id="314237"/>
    <lineage>
        <taxon>Bacteria</taxon>
        <taxon>Pseudomonadati</taxon>
        <taxon>Pseudomonadota</taxon>
        <taxon>Alphaproteobacteria</taxon>
        <taxon>Hyphomicrobiales</taxon>
        <taxon>Phyllobacteriaceae</taxon>
        <taxon>Phyllobacterium</taxon>
    </lineage>
</organism>
<feature type="transmembrane region" description="Helical" evidence="2">
    <location>
        <begin position="12"/>
        <end position="34"/>
    </location>
</feature>
<keyword evidence="5" id="KW-1185">Reference proteome</keyword>
<dbReference type="EMBL" id="QJTF01000002">
    <property type="protein sequence ID" value="PYE90042.1"/>
    <property type="molecule type" value="Genomic_DNA"/>
</dbReference>
<dbReference type="OrthoDB" id="145213at2"/>
<dbReference type="InterPro" id="IPR011659">
    <property type="entry name" value="WD40"/>
</dbReference>
<evidence type="ECO:0000256" key="2">
    <source>
        <dbReference type="SAM" id="Phobius"/>
    </source>
</evidence>
<protein>
    <submittedName>
        <fullName evidence="4">YVTN family beta-propeller protein</fullName>
    </submittedName>
</protein>
<dbReference type="Gene3D" id="2.130.10.130">
    <property type="entry name" value="Integrin alpha, N-terminal"/>
    <property type="match status" value="2"/>
</dbReference>
<dbReference type="Pfam" id="PF01833">
    <property type="entry name" value="TIG"/>
    <property type="match status" value="1"/>
</dbReference>
<evidence type="ECO:0000313" key="5">
    <source>
        <dbReference type="Proteomes" id="UP000247454"/>
    </source>
</evidence>
<accession>A0A318T6G1</accession>
<dbReference type="SUPFAM" id="SSF82171">
    <property type="entry name" value="DPP6 N-terminal domain-like"/>
    <property type="match status" value="1"/>
</dbReference>
<dbReference type="Gene3D" id="2.130.10.10">
    <property type="entry name" value="YVTN repeat-like/Quinoprotein amine dehydrogenase"/>
    <property type="match status" value="3"/>
</dbReference>
<keyword evidence="1" id="KW-0732">Signal</keyword>
<keyword evidence="2" id="KW-1133">Transmembrane helix</keyword>